<protein>
    <submittedName>
        <fullName evidence="1">Uncharacterized protein</fullName>
    </submittedName>
</protein>
<dbReference type="EMBL" id="CAKOAT010064043">
    <property type="protein sequence ID" value="CAH8306156.1"/>
    <property type="molecule type" value="Genomic_DNA"/>
</dbReference>
<name>A0ABC8J5W5_ERUVS</name>
<dbReference type="AlphaFoldDB" id="A0ABC8J5W5"/>
<comment type="caution">
    <text evidence="1">The sequence shown here is derived from an EMBL/GenBank/DDBJ whole genome shotgun (WGS) entry which is preliminary data.</text>
</comment>
<sequence>MEFLENCVRRVLTANLWNELPFGTFHLDSSPSRRQYGIRFQYTLSKLKHFEPRHVSPPIIKKCDWETEHADLDFFKAAMIGKGSFGEIVKLIGAKHY</sequence>
<reference evidence="1 2" key="1">
    <citation type="submission" date="2022-03" db="EMBL/GenBank/DDBJ databases">
        <authorList>
            <person name="Macdonald S."/>
            <person name="Ahmed S."/>
            <person name="Newling K."/>
        </authorList>
    </citation>
    <scope>NUCLEOTIDE SEQUENCE [LARGE SCALE GENOMIC DNA]</scope>
</reference>
<dbReference type="Proteomes" id="UP001642260">
    <property type="component" value="Unassembled WGS sequence"/>
</dbReference>
<accession>A0ABC8J5W5</accession>
<organism evidence="1 2">
    <name type="scientific">Eruca vesicaria subsp. sativa</name>
    <name type="common">Garden rocket</name>
    <name type="synonym">Eruca sativa</name>
    <dbReference type="NCBI Taxonomy" id="29727"/>
    <lineage>
        <taxon>Eukaryota</taxon>
        <taxon>Viridiplantae</taxon>
        <taxon>Streptophyta</taxon>
        <taxon>Embryophyta</taxon>
        <taxon>Tracheophyta</taxon>
        <taxon>Spermatophyta</taxon>
        <taxon>Magnoliopsida</taxon>
        <taxon>eudicotyledons</taxon>
        <taxon>Gunneridae</taxon>
        <taxon>Pentapetalae</taxon>
        <taxon>rosids</taxon>
        <taxon>malvids</taxon>
        <taxon>Brassicales</taxon>
        <taxon>Brassicaceae</taxon>
        <taxon>Brassiceae</taxon>
        <taxon>Eruca</taxon>
    </lineage>
</organism>
<evidence type="ECO:0000313" key="1">
    <source>
        <dbReference type="EMBL" id="CAH8306156.1"/>
    </source>
</evidence>
<evidence type="ECO:0000313" key="2">
    <source>
        <dbReference type="Proteomes" id="UP001642260"/>
    </source>
</evidence>
<keyword evidence="2" id="KW-1185">Reference proteome</keyword>
<gene>
    <name evidence="1" type="ORF">ERUC_LOCUS4283</name>
</gene>
<proteinExistence type="predicted"/>